<dbReference type="GO" id="GO:0016787">
    <property type="term" value="F:hydrolase activity"/>
    <property type="evidence" value="ECO:0007669"/>
    <property type="project" value="UniProtKB-KW"/>
</dbReference>
<dbReference type="Gene3D" id="3.60.140.10">
    <property type="entry name" value="CNF1/YfiH-like putative cysteine hydrolases"/>
    <property type="match status" value="1"/>
</dbReference>
<comment type="catalytic activity">
    <reaction evidence="9">
        <text>S-methyl-5'-thioadenosine + phosphate = 5-(methylsulfanyl)-alpha-D-ribose 1-phosphate + adenine</text>
        <dbReference type="Rhea" id="RHEA:11852"/>
        <dbReference type="ChEBI" id="CHEBI:16708"/>
        <dbReference type="ChEBI" id="CHEBI:17509"/>
        <dbReference type="ChEBI" id="CHEBI:43474"/>
        <dbReference type="ChEBI" id="CHEBI:58533"/>
        <dbReference type="EC" id="2.4.2.28"/>
    </reaction>
    <physiologicalReaction direction="left-to-right" evidence="9">
        <dbReference type="Rhea" id="RHEA:11853"/>
    </physiologicalReaction>
</comment>
<comment type="similarity">
    <text evidence="2">Belongs to the purine nucleoside phosphorylase YfiH/LACC1 family.</text>
</comment>
<evidence type="ECO:0000256" key="3">
    <source>
        <dbReference type="ARBA" id="ARBA00022679"/>
    </source>
</evidence>
<dbReference type="EMBL" id="CAESAC010000004">
    <property type="protein sequence ID" value="CAB4329836.1"/>
    <property type="molecule type" value="Genomic_DNA"/>
</dbReference>
<evidence type="ECO:0000256" key="2">
    <source>
        <dbReference type="ARBA" id="ARBA00007353"/>
    </source>
</evidence>
<protein>
    <submittedName>
        <fullName evidence="10">Unannotated protein</fullName>
    </submittedName>
</protein>
<accession>A0A6J5YJ97</accession>
<evidence type="ECO:0000256" key="4">
    <source>
        <dbReference type="ARBA" id="ARBA00022723"/>
    </source>
</evidence>
<dbReference type="CDD" id="cd16833">
    <property type="entry name" value="YfiH"/>
    <property type="match status" value="1"/>
</dbReference>
<dbReference type="PANTHER" id="PTHR30616">
    <property type="entry name" value="UNCHARACTERIZED PROTEIN YFIH"/>
    <property type="match status" value="1"/>
</dbReference>
<keyword evidence="3" id="KW-0808">Transferase</keyword>
<comment type="catalytic activity">
    <reaction evidence="8">
        <text>adenosine + phosphate = alpha-D-ribose 1-phosphate + adenine</text>
        <dbReference type="Rhea" id="RHEA:27642"/>
        <dbReference type="ChEBI" id="CHEBI:16335"/>
        <dbReference type="ChEBI" id="CHEBI:16708"/>
        <dbReference type="ChEBI" id="CHEBI:43474"/>
        <dbReference type="ChEBI" id="CHEBI:57720"/>
        <dbReference type="EC" id="2.4.2.1"/>
    </reaction>
    <physiologicalReaction direction="left-to-right" evidence="8">
        <dbReference type="Rhea" id="RHEA:27643"/>
    </physiologicalReaction>
</comment>
<evidence type="ECO:0000256" key="7">
    <source>
        <dbReference type="ARBA" id="ARBA00047989"/>
    </source>
</evidence>
<dbReference type="InterPro" id="IPR003730">
    <property type="entry name" value="Cu_polyphenol_OxRdtase"/>
</dbReference>
<dbReference type="AlphaFoldDB" id="A0A6J5YJ97"/>
<keyword evidence="6" id="KW-0862">Zinc</keyword>
<proteinExistence type="inferred from homology"/>
<keyword evidence="4" id="KW-0479">Metal-binding</keyword>
<dbReference type="GO" id="GO:0017061">
    <property type="term" value="F:S-methyl-5-thioadenosine phosphorylase activity"/>
    <property type="evidence" value="ECO:0007669"/>
    <property type="project" value="UniProtKB-EC"/>
</dbReference>
<keyword evidence="5" id="KW-0378">Hydrolase</keyword>
<evidence type="ECO:0000256" key="9">
    <source>
        <dbReference type="ARBA" id="ARBA00049893"/>
    </source>
</evidence>
<comment type="catalytic activity">
    <reaction evidence="7">
        <text>adenosine + H2O + H(+) = inosine + NH4(+)</text>
        <dbReference type="Rhea" id="RHEA:24408"/>
        <dbReference type="ChEBI" id="CHEBI:15377"/>
        <dbReference type="ChEBI" id="CHEBI:15378"/>
        <dbReference type="ChEBI" id="CHEBI:16335"/>
        <dbReference type="ChEBI" id="CHEBI:17596"/>
        <dbReference type="ChEBI" id="CHEBI:28938"/>
        <dbReference type="EC" id="3.5.4.4"/>
    </reaction>
    <physiologicalReaction direction="left-to-right" evidence="7">
        <dbReference type="Rhea" id="RHEA:24409"/>
    </physiologicalReaction>
</comment>
<dbReference type="PANTHER" id="PTHR30616:SF2">
    <property type="entry name" value="PURINE NUCLEOSIDE PHOSPHORYLASE LACC1"/>
    <property type="match status" value="1"/>
</dbReference>
<reference evidence="10" key="1">
    <citation type="submission" date="2020-05" db="EMBL/GenBank/DDBJ databases">
        <authorList>
            <person name="Chiriac C."/>
            <person name="Salcher M."/>
            <person name="Ghai R."/>
            <person name="Kavagutti S V."/>
        </authorList>
    </citation>
    <scope>NUCLEOTIDE SEQUENCE</scope>
</reference>
<name>A0A6J5YJ97_9ZZZZ</name>
<gene>
    <name evidence="10" type="ORF">UFOPK4028_00060</name>
</gene>
<comment type="catalytic activity">
    <reaction evidence="1">
        <text>inosine + phosphate = alpha-D-ribose 1-phosphate + hypoxanthine</text>
        <dbReference type="Rhea" id="RHEA:27646"/>
        <dbReference type="ChEBI" id="CHEBI:17368"/>
        <dbReference type="ChEBI" id="CHEBI:17596"/>
        <dbReference type="ChEBI" id="CHEBI:43474"/>
        <dbReference type="ChEBI" id="CHEBI:57720"/>
        <dbReference type="EC" id="2.4.2.1"/>
    </reaction>
    <physiologicalReaction direction="left-to-right" evidence="1">
        <dbReference type="Rhea" id="RHEA:27647"/>
    </physiologicalReaction>
</comment>
<evidence type="ECO:0000256" key="1">
    <source>
        <dbReference type="ARBA" id="ARBA00000553"/>
    </source>
</evidence>
<evidence type="ECO:0000256" key="5">
    <source>
        <dbReference type="ARBA" id="ARBA00022801"/>
    </source>
</evidence>
<dbReference type="GO" id="GO:0005507">
    <property type="term" value="F:copper ion binding"/>
    <property type="evidence" value="ECO:0007669"/>
    <property type="project" value="TreeGrafter"/>
</dbReference>
<dbReference type="SUPFAM" id="SSF64438">
    <property type="entry name" value="CNF1/YfiH-like putative cysteine hydrolases"/>
    <property type="match status" value="1"/>
</dbReference>
<evidence type="ECO:0000256" key="6">
    <source>
        <dbReference type="ARBA" id="ARBA00022833"/>
    </source>
</evidence>
<evidence type="ECO:0000256" key="8">
    <source>
        <dbReference type="ARBA" id="ARBA00048968"/>
    </source>
</evidence>
<organism evidence="10">
    <name type="scientific">freshwater metagenome</name>
    <dbReference type="NCBI Taxonomy" id="449393"/>
    <lineage>
        <taxon>unclassified sequences</taxon>
        <taxon>metagenomes</taxon>
        <taxon>ecological metagenomes</taxon>
    </lineage>
</organism>
<evidence type="ECO:0000313" key="10">
    <source>
        <dbReference type="EMBL" id="CAB4329836.1"/>
    </source>
</evidence>
<dbReference type="InterPro" id="IPR011324">
    <property type="entry name" value="Cytotoxic_necrot_fac-like_cat"/>
</dbReference>
<dbReference type="InterPro" id="IPR038371">
    <property type="entry name" value="Cu_polyphenol_OxRdtase_sf"/>
</dbReference>
<dbReference type="Pfam" id="PF02578">
    <property type="entry name" value="Cu-oxidase_4"/>
    <property type="match status" value="1"/>
</dbReference>
<sequence length="201" mass="22104">MARLLFTARQFGSLADPVNQKTNTQLADLIGKPVQFMHQTHSNNLHLISTIETAKEDTDSLITDNKDLALAVRVADCIPLLLYSKNLVAAVHVGRKGLLNEVASKTVTKMKSLGAEKIYGLAGPHICGNCYEVGTQMAEEIYRTHPATKGKKDHLNLFSGLKEQLQDITLENIDICTKENIHYFSYRAAAEAGRQVGVISL</sequence>